<evidence type="ECO:0000256" key="5">
    <source>
        <dbReference type="SAM" id="Coils"/>
    </source>
</evidence>
<feature type="domain" description="MRH" evidence="8">
    <location>
        <begin position="408"/>
        <end position="510"/>
    </location>
</feature>
<keyword evidence="2 7" id="KW-0732">Signal</keyword>
<dbReference type="EMBL" id="OZ004258">
    <property type="protein sequence ID" value="CAK7912433.1"/>
    <property type="molecule type" value="Genomic_DNA"/>
</dbReference>
<dbReference type="Pfam" id="PF13015">
    <property type="entry name" value="PRKCSH_1"/>
    <property type="match status" value="1"/>
</dbReference>
<dbReference type="InterPro" id="IPR039794">
    <property type="entry name" value="Gtb1-like"/>
</dbReference>
<evidence type="ECO:0000256" key="6">
    <source>
        <dbReference type="SAM" id="MobiDB-lite"/>
    </source>
</evidence>
<keyword evidence="5" id="KW-0175">Coiled coil</keyword>
<feature type="coiled-coil region" evidence="5">
    <location>
        <begin position="228"/>
        <end position="255"/>
    </location>
</feature>
<evidence type="ECO:0000256" key="1">
    <source>
        <dbReference type="ARBA" id="ARBA00022387"/>
    </source>
</evidence>
<organism evidence="9 10">
    <name type="scientific">[Candida] anglica</name>
    <dbReference type="NCBI Taxonomy" id="148631"/>
    <lineage>
        <taxon>Eukaryota</taxon>
        <taxon>Fungi</taxon>
        <taxon>Dikarya</taxon>
        <taxon>Ascomycota</taxon>
        <taxon>Saccharomycotina</taxon>
        <taxon>Pichiomycetes</taxon>
        <taxon>Debaryomycetaceae</taxon>
        <taxon>Kurtzmaniella</taxon>
    </lineage>
</organism>
<evidence type="ECO:0000313" key="10">
    <source>
        <dbReference type="Proteomes" id="UP001497600"/>
    </source>
</evidence>
<feature type="signal peptide" evidence="7">
    <location>
        <begin position="1"/>
        <end position="21"/>
    </location>
</feature>
<keyword evidence="3" id="KW-0256">Endoplasmic reticulum</keyword>
<gene>
    <name evidence="9" type="ORF">CAAN4_F07052</name>
</gene>
<dbReference type="PROSITE" id="PS51914">
    <property type="entry name" value="MRH"/>
    <property type="match status" value="1"/>
</dbReference>
<dbReference type="Proteomes" id="UP001497600">
    <property type="component" value="Chromosome F"/>
</dbReference>
<dbReference type="InterPro" id="IPR036607">
    <property type="entry name" value="PRKCSH"/>
</dbReference>
<dbReference type="Gene3D" id="2.70.130.10">
    <property type="entry name" value="Mannose-6-phosphate receptor binding domain"/>
    <property type="match status" value="1"/>
</dbReference>
<proteinExistence type="predicted"/>
<accession>A0ABP0EGR7</accession>
<dbReference type="InterPro" id="IPR028146">
    <property type="entry name" value="PRKCSH_N"/>
</dbReference>
<evidence type="ECO:0000256" key="7">
    <source>
        <dbReference type="SAM" id="SignalP"/>
    </source>
</evidence>
<name>A0ABP0EGR7_9ASCO</name>
<keyword evidence="10" id="KW-1185">Reference proteome</keyword>
<evidence type="ECO:0000259" key="8">
    <source>
        <dbReference type="PROSITE" id="PS51914"/>
    </source>
</evidence>
<feature type="compositionally biased region" description="Basic and acidic residues" evidence="6">
    <location>
        <begin position="349"/>
        <end position="362"/>
    </location>
</feature>
<sequence>MIFNGVALTTLASIVITGVSSEIIGVHPSRQHLYEPTIVNGEQVWKCLGDPSIVLDYSQINDDFCDCPDGSDEPGTNACPYSADREPFYCENKGHISGYIDHFKLNDGVCDYEYCCDGSDEYANESLCPNKCKEIHDQFEKYKQNSKDEIQKSLDVKKQLVQESTDVRENLEKSALILKNVLAEDEKTLSELKSRLENLVVDSPETEVDEEQGHINFDPQFAKISLYIQSQKQIIDKQKEKAQKLAAMLENLVNNYNPNFNDAAVKEAVRNYQNFASNDDGTEDQLESQIHEDADSVLNELREQVQIQPPVASTSPTQAPLIVVPSFQNMVHYYYDRVINNFLNAPKPPSDKQESPSKEKNSKPTKRVNSEEASILSADISGIELEINAKKAELSIVEEDLQTNYGEQDILRSVRGKWVANKLGEYRYNLGFFEAIYQEGHGNNVLIGKFSSIDANNRLVYQRGEKCWNGPHRSAVVELLCGPTTKLLSVSEPEKCEYYFQLMTPIVCQETSEDELISGFKIDYDKL</sequence>
<dbReference type="InterPro" id="IPR009011">
    <property type="entry name" value="Man6P_isomerase_rcpt-bd_dom_sf"/>
</dbReference>
<dbReference type="PANTHER" id="PTHR12630">
    <property type="entry name" value="N-LINKED OLIGOSACCHARIDE PROCESSING"/>
    <property type="match status" value="1"/>
</dbReference>
<dbReference type="Pfam" id="PF12999">
    <property type="entry name" value="PRKCSH-like"/>
    <property type="match status" value="1"/>
</dbReference>
<evidence type="ECO:0000256" key="2">
    <source>
        <dbReference type="ARBA" id="ARBA00022729"/>
    </source>
</evidence>
<feature type="region of interest" description="Disordered" evidence="6">
    <location>
        <begin position="345"/>
        <end position="372"/>
    </location>
</feature>
<dbReference type="SUPFAM" id="SSF50911">
    <property type="entry name" value="Mannose 6-phosphate receptor domain"/>
    <property type="match status" value="1"/>
</dbReference>
<evidence type="ECO:0000256" key="4">
    <source>
        <dbReference type="ARBA" id="ARBA00023157"/>
    </source>
</evidence>
<feature type="chain" id="PRO_5047043070" description="Glucosidase 2 subunit beta" evidence="7">
    <location>
        <begin position="22"/>
        <end position="527"/>
    </location>
</feature>
<dbReference type="PANTHER" id="PTHR12630:SF1">
    <property type="entry name" value="GLUCOSIDASE 2 SUBUNIT BETA"/>
    <property type="match status" value="1"/>
</dbReference>
<dbReference type="InterPro" id="IPR044865">
    <property type="entry name" value="MRH_dom"/>
</dbReference>
<reference evidence="9 10" key="1">
    <citation type="submission" date="2024-01" db="EMBL/GenBank/DDBJ databases">
        <authorList>
            <consortium name="Genoscope - CEA"/>
            <person name="William W."/>
        </authorList>
    </citation>
    <scope>NUCLEOTIDE SEQUENCE [LARGE SCALE GENOMIC DNA]</scope>
    <source>
        <strain evidence="9 10">29B2s-10</strain>
    </source>
</reference>
<keyword evidence="4" id="KW-1015">Disulfide bond</keyword>
<protein>
    <recommendedName>
        <fullName evidence="1">Glucosidase 2 subunit beta</fullName>
    </recommendedName>
</protein>
<evidence type="ECO:0000313" key="9">
    <source>
        <dbReference type="EMBL" id="CAK7912433.1"/>
    </source>
</evidence>
<evidence type="ECO:0000256" key="3">
    <source>
        <dbReference type="ARBA" id="ARBA00022824"/>
    </source>
</evidence>